<dbReference type="InterPro" id="IPR000008">
    <property type="entry name" value="C2_dom"/>
</dbReference>
<dbReference type="PANTHER" id="PTHR46291:SF1">
    <property type="entry name" value="C2 CALCIUM-DEPENDENT DOMAIN-CONTAINING PROTEIN 4D"/>
    <property type="match status" value="1"/>
</dbReference>
<dbReference type="EMBL" id="DYDO01000002">
    <property type="protein sequence ID" value="DBA31556.1"/>
    <property type="molecule type" value="Genomic_DNA"/>
</dbReference>
<dbReference type="PANTHER" id="PTHR46291">
    <property type="entry name" value="C2 DOMAIN-CONTAINING PROTEIN"/>
    <property type="match status" value="1"/>
</dbReference>
<feature type="region of interest" description="Disordered" evidence="1">
    <location>
        <begin position="182"/>
        <end position="210"/>
    </location>
</feature>
<dbReference type="InterPro" id="IPR043549">
    <property type="entry name" value="C2C4C/C2C4D"/>
</dbReference>
<evidence type="ECO:0000313" key="4">
    <source>
        <dbReference type="Proteomes" id="UP001181693"/>
    </source>
</evidence>
<evidence type="ECO:0000259" key="2">
    <source>
        <dbReference type="PROSITE" id="PS50004"/>
    </source>
</evidence>
<protein>
    <recommendedName>
        <fullName evidence="2">C2 domain-containing protein</fullName>
    </recommendedName>
</protein>
<dbReference type="Proteomes" id="UP001181693">
    <property type="component" value="Unassembled WGS sequence"/>
</dbReference>
<name>A0AAV3ARA8_PYXAD</name>
<sequence length="401" mass="44602">MWLLDKLKVPDMPGQMPDLTMKRVAMDKKQRSIPCPNVLTPDRIPEFCIPPLFSTPRGVRLKSLYRSVPDLSACGFGAYNTPGTHIIQVDSADEPMEDENTNADPQAQAALSLPHLPKAHTSYGFCTLLESPNTRRKESLFHDDPASLSILLHRPRSLTTTCQRATSYSSFRTLNLRSLSRSGTLDSETSSSTDSSPFSSPLLHRSPPRGSSLLKAISQDKLFPRTLKKKRLSRNSSLSADECSSTDSSPNIIRRVSDSMMDSVFPMDLLYSRGSFVAENTVLLENGASLRLSTEYCSAAQRLRVRLISIEGLYSLHTDAKTINCLVSLAITPGKQQKQRSTIIRRSRNPIFNEDFFFENLPQTKLQSCCLKIKAINKTCGMKRDCVLGQSELPLLSIISL</sequence>
<dbReference type="InterPro" id="IPR035892">
    <property type="entry name" value="C2_domain_sf"/>
</dbReference>
<dbReference type="Pfam" id="PF00168">
    <property type="entry name" value="C2"/>
    <property type="match status" value="1"/>
</dbReference>
<dbReference type="SUPFAM" id="SSF49562">
    <property type="entry name" value="C2 domain (Calcium/lipid-binding domain, CaLB)"/>
    <property type="match status" value="1"/>
</dbReference>
<feature type="domain" description="C2" evidence="2">
    <location>
        <begin position="286"/>
        <end position="401"/>
    </location>
</feature>
<organism evidence="3 4">
    <name type="scientific">Pyxicephalus adspersus</name>
    <name type="common">African bullfrog</name>
    <dbReference type="NCBI Taxonomy" id="30357"/>
    <lineage>
        <taxon>Eukaryota</taxon>
        <taxon>Metazoa</taxon>
        <taxon>Chordata</taxon>
        <taxon>Craniata</taxon>
        <taxon>Vertebrata</taxon>
        <taxon>Euteleostomi</taxon>
        <taxon>Amphibia</taxon>
        <taxon>Batrachia</taxon>
        <taxon>Anura</taxon>
        <taxon>Neobatrachia</taxon>
        <taxon>Ranoidea</taxon>
        <taxon>Pyxicephalidae</taxon>
        <taxon>Pyxicephalinae</taxon>
        <taxon>Pyxicephalus</taxon>
    </lineage>
</organism>
<proteinExistence type="predicted"/>
<dbReference type="PROSITE" id="PS50004">
    <property type="entry name" value="C2"/>
    <property type="match status" value="1"/>
</dbReference>
<keyword evidence="4" id="KW-1185">Reference proteome</keyword>
<evidence type="ECO:0000313" key="3">
    <source>
        <dbReference type="EMBL" id="DBA31556.1"/>
    </source>
</evidence>
<reference evidence="3" key="1">
    <citation type="thesis" date="2020" institute="ProQuest LLC" country="789 East Eisenhower Parkway, Ann Arbor, MI, USA">
        <title>Comparative Genomics and Chromosome Evolution.</title>
        <authorList>
            <person name="Mudd A.B."/>
        </authorList>
    </citation>
    <scope>NUCLEOTIDE SEQUENCE</scope>
    <source>
        <strain evidence="3">1538</strain>
        <tissue evidence="3">Blood</tissue>
    </source>
</reference>
<dbReference type="Gene3D" id="2.60.40.150">
    <property type="entry name" value="C2 domain"/>
    <property type="match status" value="1"/>
</dbReference>
<gene>
    <name evidence="3" type="ORF">GDO54_007383</name>
</gene>
<feature type="compositionally biased region" description="Low complexity" evidence="1">
    <location>
        <begin position="182"/>
        <end position="203"/>
    </location>
</feature>
<comment type="caution">
    <text evidence="3">The sequence shown here is derived from an EMBL/GenBank/DDBJ whole genome shotgun (WGS) entry which is preliminary data.</text>
</comment>
<evidence type="ECO:0000256" key="1">
    <source>
        <dbReference type="SAM" id="MobiDB-lite"/>
    </source>
</evidence>
<accession>A0AAV3ARA8</accession>
<dbReference type="AlphaFoldDB" id="A0AAV3ARA8"/>